<evidence type="ECO:0000256" key="3">
    <source>
        <dbReference type="ARBA" id="ARBA00022512"/>
    </source>
</evidence>
<gene>
    <name evidence="10" type="ORF">Lalb_Chr19g0128881</name>
</gene>
<reference evidence="11" key="1">
    <citation type="journal article" date="2020" name="Nat. Commun.">
        <title>Genome sequence of the cluster root forming white lupin.</title>
        <authorList>
            <person name="Hufnagel B."/>
            <person name="Marques A."/>
            <person name="Soriano A."/>
            <person name="Marques L."/>
            <person name="Divol F."/>
            <person name="Doumas P."/>
            <person name="Sallet E."/>
            <person name="Mancinotti D."/>
            <person name="Carrere S."/>
            <person name="Marande W."/>
            <person name="Arribat S."/>
            <person name="Keller J."/>
            <person name="Huneau C."/>
            <person name="Blein T."/>
            <person name="Aime D."/>
            <person name="Laguerre M."/>
            <person name="Taylor J."/>
            <person name="Schubert V."/>
            <person name="Nelson M."/>
            <person name="Geu-Flores F."/>
            <person name="Crespi M."/>
            <person name="Gallardo-Guerrero K."/>
            <person name="Delaux P.-M."/>
            <person name="Salse J."/>
            <person name="Berges H."/>
            <person name="Guyot R."/>
            <person name="Gouzy J."/>
            <person name="Peret B."/>
        </authorList>
    </citation>
    <scope>NUCLEOTIDE SEQUENCE [LARGE SCALE GENOMIC DNA]</scope>
    <source>
        <strain evidence="11">cv. Amiga</strain>
    </source>
</reference>
<keyword evidence="6 9" id="KW-0326">Glycosidase</keyword>
<dbReference type="InterPro" id="IPR011050">
    <property type="entry name" value="Pectin_lyase_fold/virulence"/>
</dbReference>
<dbReference type="Gene3D" id="2.160.20.10">
    <property type="entry name" value="Single-stranded right-handed beta-helix, Pectin lyase-like"/>
    <property type="match status" value="1"/>
</dbReference>
<keyword evidence="3" id="KW-0134">Cell wall</keyword>
<accession>A0A6A4P1B1</accession>
<evidence type="ECO:0000256" key="4">
    <source>
        <dbReference type="ARBA" id="ARBA00022525"/>
    </source>
</evidence>
<evidence type="ECO:0000256" key="2">
    <source>
        <dbReference type="ARBA" id="ARBA00008834"/>
    </source>
</evidence>
<sequence length="292" mass="31153">MQILGNLLAPVREKWGSCSGRWLHFTDVDGMTVNGSGVINGQGDDWWGDALLFEKCNGLQLNGLTHINGPGFHIHVVHSKNVIISNVTITAPEHSHNTDGIDLTKSQGVIIRDSIIGTGDDCIAIKGGTKFLNISNVQCGPGHGISVGSLGSHGQEGYASDIHVWNCTITGATGGVKIKTWAGGKGTVERVSFEHIIVKQTNYPVHINQHYSHSKEQPQAIKVSDVTFSDIHGTCTTENTIVLDCANIGCTNIILNQINITSVDPNKPASTICNNVQGKATNISPSNSSCFH</sequence>
<dbReference type="OrthoDB" id="187139at2759"/>
<comment type="similarity">
    <text evidence="2 9">Belongs to the glycosyl hydrolase 28 family.</text>
</comment>
<dbReference type="Pfam" id="PF00295">
    <property type="entry name" value="Glyco_hydro_28"/>
    <property type="match status" value="1"/>
</dbReference>
<name>A0A6A4P1B1_LUPAL</name>
<keyword evidence="4" id="KW-0964">Secreted</keyword>
<comment type="subcellular location">
    <subcellularLocation>
        <location evidence="1">Secreted</location>
        <location evidence="1">Cell wall</location>
    </subcellularLocation>
</comment>
<evidence type="ECO:0000256" key="8">
    <source>
        <dbReference type="PROSITE-ProRule" id="PRU10052"/>
    </source>
</evidence>
<evidence type="ECO:0000256" key="5">
    <source>
        <dbReference type="ARBA" id="ARBA00022801"/>
    </source>
</evidence>
<dbReference type="SMART" id="SM00710">
    <property type="entry name" value="PbH1"/>
    <property type="match status" value="4"/>
</dbReference>
<dbReference type="AlphaFoldDB" id="A0A6A4P1B1"/>
<dbReference type="EMBL" id="WOCE01000019">
    <property type="protein sequence ID" value="KAE9592397.1"/>
    <property type="molecule type" value="Genomic_DNA"/>
</dbReference>
<dbReference type="PROSITE" id="PS00502">
    <property type="entry name" value="POLYGALACTURONASE"/>
    <property type="match status" value="1"/>
</dbReference>
<proteinExistence type="inferred from homology"/>
<keyword evidence="11" id="KW-1185">Reference proteome</keyword>
<dbReference type="SUPFAM" id="SSF51126">
    <property type="entry name" value="Pectin lyase-like"/>
    <property type="match status" value="1"/>
</dbReference>
<dbReference type="InterPro" id="IPR006626">
    <property type="entry name" value="PbH1"/>
</dbReference>
<evidence type="ECO:0000256" key="9">
    <source>
        <dbReference type="RuleBase" id="RU361169"/>
    </source>
</evidence>
<evidence type="ECO:0000313" key="11">
    <source>
        <dbReference type="Proteomes" id="UP000447434"/>
    </source>
</evidence>
<comment type="caution">
    <text evidence="10">The sequence shown here is derived from an EMBL/GenBank/DDBJ whole genome shotgun (WGS) entry which is preliminary data.</text>
</comment>
<evidence type="ECO:0000256" key="6">
    <source>
        <dbReference type="ARBA" id="ARBA00023295"/>
    </source>
</evidence>
<evidence type="ECO:0000256" key="1">
    <source>
        <dbReference type="ARBA" id="ARBA00004191"/>
    </source>
</evidence>
<protein>
    <submittedName>
        <fullName evidence="10">Putative polygalacturonase</fullName>
    </submittedName>
</protein>
<dbReference type="InterPro" id="IPR000743">
    <property type="entry name" value="Glyco_hydro_28"/>
</dbReference>
<organism evidence="10 11">
    <name type="scientific">Lupinus albus</name>
    <name type="common">White lupine</name>
    <name type="synonym">Lupinus termis</name>
    <dbReference type="NCBI Taxonomy" id="3870"/>
    <lineage>
        <taxon>Eukaryota</taxon>
        <taxon>Viridiplantae</taxon>
        <taxon>Streptophyta</taxon>
        <taxon>Embryophyta</taxon>
        <taxon>Tracheophyta</taxon>
        <taxon>Spermatophyta</taxon>
        <taxon>Magnoliopsida</taxon>
        <taxon>eudicotyledons</taxon>
        <taxon>Gunneridae</taxon>
        <taxon>Pentapetalae</taxon>
        <taxon>rosids</taxon>
        <taxon>fabids</taxon>
        <taxon>Fabales</taxon>
        <taxon>Fabaceae</taxon>
        <taxon>Papilionoideae</taxon>
        <taxon>50 kb inversion clade</taxon>
        <taxon>genistoids sensu lato</taxon>
        <taxon>core genistoids</taxon>
        <taxon>Genisteae</taxon>
        <taxon>Lupinus</taxon>
    </lineage>
</organism>
<dbReference type="InterPro" id="IPR012334">
    <property type="entry name" value="Pectin_lyas_fold"/>
</dbReference>
<dbReference type="GO" id="GO:0004650">
    <property type="term" value="F:polygalacturonase activity"/>
    <property type="evidence" value="ECO:0007669"/>
    <property type="project" value="InterPro"/>
</dbReference>
<dbReference type="GO" id="GO:0005975">
    <property type="term" value="P:carbohydrate metabolic process"/>
    <property type="evidence" value="ECO:0007669"/>
    <property type="project" value="InterPro"/>
</dbReference>
<feature type="active site" evidence="8">
    <location>
        <position position="143"/>
    </location>
</feature>
<keyword evidence="7" id="KW-0961">Cell wall biogenesis/degradation</keyword>
<evidence type="ECO:0000256" key="7">
    <source>
        <dbReference type="ARBA" id="ARBA00023316"/>
    </source>
</evidence>
<keyword evidence="5 9" id="KW-0378">Hydrolase</keyword>
<dbReference type="Proteomes" id="UP000447434">
    <property type="component" value="Chromosome 19"/>
</dbReference>
<dbReference type="PANTHER" id="PTHR31375">
    <property type="match status" value="1"/>
</dbReference>
<evidence type="ECO:0000313" key="10">
    <source>
        <dbReference type="EMBL" id="KAE9592397.1"/>
    </source>
</evidence>
<dbReference type="GO" id="GO:0071555">
    <property type="term" value="P:cell wall organization"/>
    <property type="evidence" value="ECO:0007669"/>
    <property type="project" value="UniProtKB-KW"/>
</dbReference>